<feature type="region of interest" description="Disordered" evidence="7">
    <location>
        <begin position="1"/>
        <end position="48"/>
    </location>
</feature>
<evidence type="ECO:0000313" key="11">
    <source>
        <dbReference type="Proteomes" id="UP000811609"/>
    </source>
</evidence>
<feature type="domain" description="HTH myb-type" evidence="9">
    <location>
        <begin position="46"/>
        <end position="91"/>
    </location>
</feature>
<feature type="domain" description="Myb-like" evidence="8">
    <location>
        <begin position="92"/>
        <end position="143"/>
    </location>
</feature>
<dbReference type="SMART" id="SM00717">
    <property type="entry name" value="SANT"/>
    <property type="match status" value="3"/>
</dbReference>
<evidence type="ECO:0000256" key="5">
    <source>
        <dbReference type="ARBA" id="ARBA00023163"/>
    </source>
</evidence>
<dbReference type="FunFam" id="1.10.10.60:FF:000010">
    <property type="entry name" value="Transcriptional activator Myb isoform A"/>
    <property type="match status" value="1"/>
</dbReference>
<dbReference type="Pfam" id="PF13921">
    <property type="entry name" value="Myb_DNA-bind_6"/>
    <property type="match status" value="1"/>
</dbReference>
<feature type="domain" description="HTH myb-type" evidence="9">
    <location>
        <begin position="148"/>
        <end position="198"/>
    </location>
</feature>
<dbReference type="PROSITE" id="PS51294">
    <property type="entry name" value="HTH_MYB"/>
    <property type="match status" value="3"/>
</dbReference>
<dbReference type="InterPro" id="IPR050560">
    <property type="entry name" value="MYB_TF"/>
</dbReference>
<proteinExistence type="predicted"/>
<dbReference type="CDD" id="cd00167">
    <property type="entry name" value="SANT"/>
    <property type="match status" value="3"/>
</dbReference>
<feature type="compositionally biased region" description="Basic and acidic residues" evidence="7">
    <location>
        <begin position="849"/>
        <end position="860"/>
    </location>
</feature>
<feature type="compositionally biased region" description="Polar residues" evidence="7">
    <location>
        <begin position="824"/>
        <end position="837"/>
    </location>
</feature>
<evidence type="ECO:0000256" key="2">
    <source>
        <dbReference type="ARBA" id="ARBA00022737"/>
    </source>
</evidence>
<evidence type="ECO:0000256" key="1">
    <source>
        <dbReference type="ARBA" id="ARBA00004123"/>
    </source>
</evidence>
<dbReference type="EMBL" id="CM031811">
    <property type="protein sequence ID" value="KAG6662243.1"/>
    <property type="molecule type" value="Genomic_DNA"/>
</dbReference>
<dbReference type="GO" id="GO:0000981">
    <property type="term" value="F:DNA-binding transcription factor activity, RNA polymerase II-specific"/>
    <property type="evidence" value="ECO:0007669"/>
    <property type="project" value="TreeGrafter"/>
</dbReference>
<reference evidence="10" key="1">
    <citation type="submission" date="2020-12" db="EMBL/GenBank/DDBJ databases">
        <title>WGS assembly of Carya illinoinensis cv. Pawnee.</title>
        <authorList>
            <person name="Platts A."/>
            <person name="Shu S."/>
            <person name="Wright S."/>
            <person name="Barry K."/>
            <person name="Edger P."/>
            <person name="Pires J.C."/>
            <person name="Schmutz J."/>
        </authorList>
    </citation>
    <scope>NUCLEOTIDE SEQUENCE</scope>
    <source>
        <tissue evidence="10">Leaf</tissue>
    </source>
</reference>
<evidence type="ECO:0000256" key="4">
    <source>
        <dbReference type="ARBA" id="ARBA00023125"/>
    </source>
</evidence>
<accession>A0A8T1R7B6</accession>
<dbReference type="GO" id="GO:0005634">
    <property type="term" value="C:nucleus"/>
    <property type="evidence" value="ECO:0007669"/>
    <property type="project" value="UniProtKB-SubCell"/>
</dbReference>
<evidence type="ECO:0000256" key="7">
    <source>
        <dbReference type="SAM" id="MobiDB-lite"/>
    </source>
</evidence>
<dbReference type="FunFam" id="1.10.10.60:FF:000324">
    <property type="entry name" value="Transcription factor MYB3R-2"/>
    <property type="match status" value="1"/>
</dbReference>
<dbReference type="InterPro" id="IPR017930">
    <property type="entry name" value="Myb_dom"/>
</dbReference>
<organism evidence="10 11">
    <name type="scientific">Carya illinoinensis</name>
    <name type="common">Pecan</name>
    <dbReference type="NCBI Taxonomy" id="32201"/>
    <lineage>
        <taxon>Eukaryota</taxon>
        <taxon>Viridiplantae</taxon>
        <taxon>Streptophyta</taxon>
        <taxon>Embryophyta</taxon>
        <taxon>Tracheophyta</taxon>
        <taxon>Spermatophyta</taxon>
        <taxon>Magnoliopsida</taxon>
        <taxon>eudicotyledons</taxon>
        <taxon>Gunneridae</taxon>
        <taxon>Pentapetalae</taxon>
        <taxon>rosids</taxon>
        <taxon>fabids</taxon>
        <taxon>Fagales</taxon>
        <taxon>Juglandaceae</taxon>
        <taxon>Carya</taxon>
    </lineage>
</organism>
<dbReference type="InterPro" id="IPR001005">
    <property type="entry name" value="SANT/Myb"/>
</dbReference>
<evidence type="ECO:0000259" key="8">
    <source>
        <dbReference type="PROSITE" id="PS50090"/>
    </source>
</evidence>
<dbReference type="GO" id="GO:0000978">
    <property type="term" value="F:RNA polymerase II cis-regulatory region sequence-specific DNA binding"/>
    <property type="evidence" value="ECO:0007669"/>
    <property type="project" value="TreeGrafter"/>
</dbReference>
<gene>
    <name evidence="10" type="ORF">CIPAW_03G229800</name>
</gene>
<sequence>MTRLRTTNCKRPRFPVTASGGQSDGSQHMRPWHGRTTGPTRRSTTGKWTAEEDEVLRRAVEHYKGKSWKKIAAYFKDRTDVQCLHRWQKVLNPELVKGPWSKEEDQMIIELVNRYGAKKWSTIAEALPGRIGKQCRERWHNHLNPAINKEPWTQEEEMALIRAHQIYGNKWAELQKFLPGRTDNAIKNHWNSSVKKKLESYLASGLLEQFQGLPYVEHPSSLSVGMQQSQVDGVEEAETSECSRGSLAVNCFQFDSGTADAMENVRSEESDHRKEHNVEHYLLQTAEAPDIKECQYSSHKLSNVFVDVLQESSGLVGTAEQGKCVNESHNKGCMQTQSSAGLNTSATIENMLVGSAKMDNLLSESDLLEITLSEARSLECVFHGNVTEQSNDLDGATFMINCQSDSQSSATTRTFALESCASPKDVVGGISEFEAIPISSDDFIYVDSLGTDADEKDNCMKLDEAKNAPKLVPVDIFSTVTSESVRTFSSNDENASKLSNSDEAKVTSKLAPGDVLGLVNSDSTQALPSMDDDARVNTVEQDSGALSYRPLRFPGFDVPFLNFDLITSGVDMQQAYSPFGIRKLLMHPMNFASPRSLWDSPIHKSPDAISDKTAKSFTCTTSIMKKRLQEPLSVEETNGDKEHEKDTNMRTFSLTSTFSSLESILEENGISAMSICSIDSPVDQKVDFEDTMQDKANTEHAFEEEKESIGNLEGRISEKDIGITNSPEKIVKKETMSINPKSKIDDGTSVLIPTGVLVERNIDEQLLFSPNRDEHQTTRALSMAVLSPRGQYVIRLDAKAYRGSNLEPSSLKNENFVADASTECAPSSQPPETTSGNAGDDADIFSISRSDETPNRKRGIESPSAWKSPLFVNTFLPGPRFDMDMTFEDLGYFLSPGMRSYDAIGLMRQLNEDTATAFANAWDGLAGDDPVTPSKIVFSGDQNLSGEDNCFLHNEQENIPPGDSAEQCVPDFSGCGTPGKGTDKKFLEHTGTTSFSTPSSYLTKNCR</sequence>
<keyword evidence="11" id="KW-1185">Reference proteome</keyword>
<feature type="compositionally biased region" description="Low complexity" evidence="7">
    <location>
        <begin position="34"/>
        <end position="46"/>
    </location>
</feature>
<keyword evidence="2" id="KW-0677">Repeat</keyword>
<evidence type="ECO:0000259" key="9">
    <source>
        <dbReference type="PROSITE" id="PS51294"/>
    </source>
</evidence>
<protein>
    <submittedName>
        <fullName evidence="10">Uncharacterized protein</fullName>
    </submittedName>
</protein>
<keyword evidence="4" id="KW-0238">DNA-binding</keyword>
<feature type="domain" description="Myb-like" evidence="8">
    <location>
        <begin position="144"/>
        <end position="194"/>
    </location>
</feature>
<dbReference type="Pfam" id="PF00249">
    <property type="entry name" value="Myb_DNA-binding"/>
    <property type="match status" value="1"/>
</dbReference>
<dbReference type="Proteomes" id="UP000811609">
    <property type="component" value="Chromosome 3"/>
</dbReference>
<dbReference type="PANTHER" id="PTHR45614">
    <property type="entry name" value="MYB PROTEIN-RELATED"/>
    <property type="match status" value="1"/>
</dbReference>
<comment type="subcellular location">
    <subcellularLocation>
        <location evidence="1">Nucleus</location>
    </subcellularLocation>
</comment>
<dbReference type="PANTHER" id="PTHR45614:SF266">
    <property type="entry name" value="TRANSCRIPTION FACTOR MYB3R-4"/>
    <property type="match status" value="1"/>
</dbReference>
<keyword evidence="5" id="KW-0804">Transcription</keyword>
<feature type="domain" description="HTH myb-type" evidence="9">
    <location>
        <begin position="92"/>
        <end position="147"/>
    </location>
</feature>
<dbReference type="AlphaFoldDB" id="A0A8T1R7B6"/>
<feature type="region of interest" description="Disordered" evidence="7">
    <location>
        <begin position="820"/>
        <end position="862"/>
    </location>
</feature>
<feature type="domain" description="Myb-like" evidence="8">
    <location>
        <begin position="40"/>
        <end position="91"/>
    </location>
</feature>
<keyword evidence="3" id="KW-0805">Transcription regulation</keyword>
<dbReference type="PROSITE" id="PS50090">
    <property type="entry name" value="MYB_LIKE"/>
    <property type="match status" value="3"/>
</dbReference>
<comment type="caution">
    <text evidence="10">The sequence shown here is derived from an EMBL/GenBank/DDBJ whole genome shotgun (WGS) entry which is preliminary data.</text>
</comment>
<name>A0A8T1R7B6_CARIL</name>
<dbReference type="FunFam" id="1.10.10.60:FF:000016">
    <property type="entry name" value="Transcriptional activator Myb isoform A"/>
    <property type="match status" value="1"/>
</dbReference>
<evidence type="ECO:0000256" key="6">
    <source>
        <dbReference type="ARBA" id="ARBA00023242"/>
    </source>
</evidence>
<evidence type="ECO:0000313" key="10">
    <source>
        <dbReference type="EMBL" id="KAG6662243.1"/>
    </source>
</evidence>
<evidence type="ECO:0000256" key="3">
    <source>
        <dbReference type="ARBA" id="ARBA00023015"/>
    </source>
</evidence>
<keyword evidence="6" id="KW-0539">Nucleus</keyword>